<dbReference type="GO" id="GO:0009277">
    <property type="term" value="C:fungal-type cell wall"/>
    <property type="evidence" value="ECO:0007669"/>
    <property type="project" value="InterPro"/>
</dbReference>
<keyword evidence="3 7" id="KW-0134">Cell wall</keyword>
<evidence type="ECO:0000256" key="3">
    <source>
        <dbReference type="ARBA" id="ARBA00022512"/>
    </source>
</evidence>
<comment type="subcellular location">
    <subcellularLocation>
        <location evidence="1 7">Secreted</location>
        <location evidence="1 7">Cell wall</location>
    </subcellularLocation>
</comment>
<name>A0A9P5P7Z4_9AGAR</name>
<dbReference type="Proteomes" id="UP000772434">
    <property type="component" value="Unassembled WGS sequence"/>
</dbReference>
<keyword evidence="5 7" id="KW-1015">Disulfide bond</keyword>
<dbReference type="EMBL" id="JADNRY010000236">
    <property type="protein sequence ID" value="KAF9060584.1"/>
    <property type="molecule type" value="Genomic_DNA"/>
</dbReference>
<dbReference type="AlphaFoldDB" id="A0A9P5P7Z4"/>
<comment type="caution">
    <text evidence="8">The sequence shown here is derived from an EMBL/GenBank/DDBJ whole genome shotgun (WGS) entry which is preliminary data.</text>
</comment>
<evidence type="ECO:0000313" key="9">
    <source>
        <dbReference type="Proteomes" id="UP000772434"/>
    </source>
</evidence>
<protein>
    <recommendedName>
        <fullName evidence="7">Hydrophobin</fullName>
    </recommendedName>
</protein>
<dbReference type="CDD" id="cd23507">
    <property type="entry name" value="hydrophobin_I"/>
    <property type="match status" value="1"/>
</dbReference>
<organism evidence="8 9">
    <name type="scientific">Rhodocollybia butyracea</name>
    <dbReference type="NCBI Taxonomy" id="206335"/>
    <lineage>
        <taxon>Eukaryota</taxon>
        <taxon>Fungi</taxon>
        <taxon>Dikarya</taxon>
        <taxon>Basidiomycota</taxon>
        <taxon>Agaricomycotina</taxon>
        <taxon>Agaricomycetes</taxon>
        <taxon>Agaricomycetidae</taxon>
        <taxon>Agaricales</taxon>
        <taxon>Marasmiineae</taxon>
        <taxon>Omphalotaceae</taxon>
        <taxon>Rhodocollybia</taxon>
    </lineage>
</organism>
<proteinExistence type="inferred from homology"/>
<keyword evidence="7" id="KW-0732">Signal</keyword>
<dbReference type="Pfam" id="PF01185">
    <property type="entry name" value="Hydrophobin"/>
    <property type="match status" value="1"/>
</dbReference>
<reference evidence="8" key="1">
    <citation type="submission" date="2020-11" db="EMBL/GenBank/DDBJ databases">
        <authorList>
            <consortium name="DOE Joint Genome Institute"/>
            <person name="Ahrendt S."/>
            <person name="Riley R."/>
            <person name="Andreopoulos W."/>
            <person name="Labutti K."/>
            <person name="Pangilinan J."/>
            <person name="Ruiz-Duenas F.J."/>
            <person name="Barrasa J.M."/>
            <person name="Sanchez-Garcia M."/>
            <person name="Camarero S."/>
            <person name="Miyauchi S."/>
            <person name="Serrano A."/>
            <person name="Linde D."/>
            <person name="Babiker R."/>
            <person name="Drula E."/>
            <person name="Ayuso-Fernandez I."/>
            <person name="Pacheco R."/>
            <person name="Padilla G."/>
            <person name="Ferreira P."/>
            <person name="Barriuso J."/>
            <person name="Kellner H."/>
            <person name="Castanera R."/>
            <person name="Alfaro M."/>
            <person name="Ramirez L."/>
            <person name="Pisabarro A.G."/>
            <person name="Kuo A."/>
            <person name="Tritt A."/>
            <person name="Lipzen A."/>
            <person name="He G."/>
            <person name="Yan M."/>
            <person name="Ng V."/>
            <person name="Cullen D."/>
            <person name="Martin F."/>
            <person name="Rosso M.-N."/>
            <person name="Henrissat B."/>
            <person name="Hibbett D."/>
            <person name="Martinez A.T."/>
            <person name="Grigoriev I.V."/>
        </authorList>
    </citation>
    <scope>NUCLEOTIDE SEQUENCE</scope>
    <source>
        <strain evidence="8">AH 40177</strain>
    </source>
</reference>
<sequence length="58" mass="6139">MASKTNNITGLVGFDCSNTTAADHPTCHSQAVCCTESSGGGLIPLVAFLFKFDESEQW</sequence>
<keyword evidence="4 7" id="KW-0964">Secreted</keyword>
<gene>
    <name evidence="8" type="ORF">BDP27DRAFT_1429904</name>
</gene>
<comment type="subunit">
    <text evidence="6">Self-assembles to form functional amyloid fibrils called rodlets. Self-assembly into fibrillar rodlets occurs spontaneously at hydrophobic:hydrophilic interfaces and the rodlets further associate laterally to form amphipathic monolayers.</text>
</comment>
<evidence type="ECO:0000256" key="7">
    <source>
        <dbReference type="RuleBase" id="RU365009"/>
    </source>
</evidence>
<evidence type="ECO:0000256" key="2">
    <source>
        <dbReference type="ARBA" id="ARBA00010446"/>
    </source>
</evidence>
<dbReference type="GO" id="GO:0005199">
    <property type="term" value="F:structural constituent of cell wall"/>
    <property type="evidence" value="ECO:0007669"/>
    <property type="project" value="InterPro"/>
</dbReference>
<evidence type="ECO:0000256" key="6">
    <source>
        <dbReference type="ARBA" id="ARBA00093546"/>
    </source>
</evidence>
<accession>A0A9P5P7Z4</accession>
<comment type="similarity">
    <text evidence="2 7">Belongs to the fungal hydrophobin family.</text>
</comment>
<dbReference type="InterPro" id="IPR001338">
    <property type="entry name" value="Class_I_Hydrophobin"/>
</dbReference>
<keyword evidence="9" id="KW-1185">Reference proteome</keyword>
<evidence type="ECO:0000256" key="4">
    <source>
        <dbReference type="ARBA" id="ARBA00022525"/>
    </source>
</evidence>
<evidence type="ECO:0000256" key="1">
    <source>
        <dbReference type="ARBA" id="ARBA00004191"/>
    </source>
</evidence>
<evidence type="ECO:0000256" key="5">
    <source>
        <dbReference type="ARBA" id="ARBA00023157"/>
    </source>
</evidence>
<evidence type="ECO:0000313" key="8">
    <source>
        <dbReference type="EMBL" id="KAF9060584.1"/>
    </source>
</evidence>